<keyword evidence="2" id="KW-1185">Reference proteome</keyword>
<protein>
    <submittedName>
        <fullName evidence="1">Sugar phosphate isomerase/epimerase</fullName>
    </submittedName>
</protein>
<comment type="caution">
    <text evidence="1">The sequence shown here is derived from an EMBL/GenBank/DDBJ whole genome shotgun (WGS) entry which is preliminary data.</text>
</comment>
<proteinExistence type="predicted"/>
<reference evidence="1" key="1">
    <citation type="submission" date="2017-04" db="EMBL/GenBank/DDBJ databases">
        <authorList>
            <person name="Varghese N."/>
            <person name="Submissions S."/>
        </authorList>
    </citation>
    <scope>NUCLEOTIDE SEQUENCE</scope>
    <source>
        <strain evidence="1">WTE2008</strain>
    </source>
</reference>
<dbReference type="Proteomes" id="UP000192328">
    <property type="component" value="Unassembled WGS sequence"/>
</dbReference>
<accession>A0AC61PPB9</accession>
<dbReference type="EMBL" id="FWXZ01000007">
    <property type="protein sequence ID" value="SMC82824.1"/>
    <property type="molecule type" value="Genomic_DNA"/>
</dbReference>
<organism evidence="1 2">
    <name type="scientific">Aristaeella lactis</name>
    <dbReference type="NCBI Taxonomy" id="3046383"/>
    <lineage>
        <taxon>Bacteria</taxon>
        <taxon>Bacillati</taxon>
        <taxon>Bacillota</taxon>
        <taxon>Clostridia</taxon>
        <taxon>Eubacteriales</taxon>
        <taxon>Aristaeellaceae</taxon>
        <taxon>Aristaeella</taxon>
    </lineage>
</organism>
<gene>
    <name evidence="1" type="ORF">SAMN06297397_2731</name>
</gene>
<evidence type="ECO:0000313" key="2">
    <source>
        <dbReference type="Proteomes" id="UP000192328"/>
    </source>
</evidence>
<keyword evidence="1" id="KW-0413">Isomerase</keyword>
<name>A0AC61PPB9_9FIRM</name>
<evidence type="ECO:0000313" key="1">
    <source>
        <dbReference type="EMBL" id="SMC82824.1"/>
    </source>
</evidence>
<sequence length="262" mass="29977">MKNIYIDTCVLPRARLEAGRVYRDRFGSSLGFELLPMFDLPDFEANLEKNLDLFGGGPLLFHEPVWGVEHSAPKGSPAYEEGMYHILLTKKYADILHPASMVYHLSNCPVSLDTKKQMLKTTLENLDEMRDLFPDVKILVENTGIRADGTLLLDQAEFTILCLSRGLPVLIDIGHANANGWNIRKLIMDLRELIGGFHLHNNDGMHDLHCRLRDGTVDYRELIPLMNEYTPDVPFIIEYTRPDNYVDPLFRDIEYLCELSGR</sequence>